<dbReference type="OrthoDB" id="5296450at2"/>
<proteinExistence type="predicted"/>
<dbReference type="EMBL" id="QKRA01000001">
    <property type="protein sequence ID" value="RDL45809.1"/>
    <property type="molecule type" value="Genomic_DNA"/>
</dbReference>
<dbReference type="Gene3D" id="3.10.620.30">
    <property type="match status" value="1"/>
</dbReference>
<evidence type="ECO:0000313" key="2">
    <source>
        <dbReference type="EMBL" id="RDL45809.1"/>
    </source>
</evidence>
<dbReference type="RefSeq" id="WP_115466397.1">
    <property type="nucleotide sequence ID" value="NZ_QKRA01000001.1"/>
</dbReference>
<keyword evidence="3" id="KW-1185">Reference proteome</keyword>
<dbReference type="Pfam" id="PF01841">
    <property type="entry name" value="Transglut_core"/>
    <property type="match status" value="1"/>
</dbReference>
<dbReference type="InterPro" id="IPR038765">
    <property type="entry name" value="Papain-like_cys_pep_sf"/>
</dbReference>
<sequence length="199" mass="22316">MQQYLESTEYIDWKSPEVLAKAQSLAVGADSDEAIAEKCFIFVRDEIKHSWDYECNPVTCKASDVLRYGTGYCYAKSHLLAALLRANGIPAGLCYQRLTINHDKPPFCLHGLNAVYLKNHGWYRLDARGNKKGVSADFCPPVERLAFPIIVDGEADLPEIWSAPIMPIISVLQEKKTYKEVADNLPDIQLALIDKIRAS</sequence>
<dbReference type="Proteomes" id="UP000254326">
    <property type="component" value="Unassembled WGS sequence"/>
</dbReference>
<dbReference type="InterPro" id="IPR002931">
    <property type="entry name" value="Transglutaminase-like"/>
</dbReference>
<name>A0A370UDH1_9GAMM</name>
<feature type="domain" description="Transglutaminase-like" evidence="1">
    <location>
        <begin position="22"/>
        <end position="127"/>
    </location>
</feature>
<comment type="caution">
    <text evidence="2">The sequence shown here is derived from an EMBL/GenBank/DDBJ whole genome shotgun (WGS) entry which is preliminary data.</text>
</comment>
<evidence type="ECO:0000313" key="3">
    <source>
        <dbReference type="Proteomes" id="UP000254326"/>
    </source>
</evidence>
<dbReference type="AlphaFoldDB" id="A0A370UDH1"/>
<evidence type="ECO:0000259" key="1">
    <source>
        <dbReference type="Pfam" id="PF01841"/>
    </source>
</evidence>
<dbReference type="SUPFAM" id="SSF54001">
    <property type="entry name" value="Cysteine proteinases"/>
    <property type="match status" value="1"/>
</dbReference>
<dbReference type="PANTHER" id="PTHR33490">
    <property type="entry name" value="BLR5614 PROTEIN-RELATED"/>
    <property type="match status" value="1"/>
</dbReference>
<protein>
    <submittedName>
        <fullName evidence="2">Cro/Cl family transcriptional regulator</fullName>
    </submittedName>
</protein>
<dbReference type="PANTHER" id="PTHR33490:SF3">
    <property type="entry name" value="CONSERVED INTEGRAL MEMBRANE PROTEIN"/>
    <property type="match status" value="1"/>
</dbReference>
<reference evidence="2 3" key="1">
    <citation type="submission" date="2018-06" db="EMBL/GenBank/DDBJ databases">
        <title>Marinomonas sp. YLB-05 draft genome sequence.</title>
        <authorList>
            <person name="Yu L."/>
            <person name="Tang X."/>
        </authorList>
    </citation>
    <scope>NUCLEOTIDE SEQUENCE [LARGE SCALE GENOMIC DNA]</scope>
    <source>
        <strain evidence="2 3">YLB-05</strain>
    </source>
</reference>
<gene>
    <name evidence="2" type="ORF">DN730_01815</name>
</gene>
<organism evidence="2 3">
    <name type="scientific">Marinomonas piezotolerans</name>
    <dbReference type="NCBI Taxonomy" id="2213058"/>
    <lineage>
        <taxon>Bacteria</taxon>
        <taxon>Pseudomonadati</taxon>
        <taxon>Pseudomonadota</taxon>
        <taxon>Gammaproteobacteria</taxon>
        <taxon>Oceanospirillales</taxon>
        <taxon>Oceanospirillaceae</taxon>
        <taxon>Marinomonas</taxon>
    </lineage>
</organism>
<accession>A0A370UDH1</accession>